<organism evidence="9 10">
    <name type="scientific">Candidatus Phaeomarinibacter ectocarpi</name>
    <dbReference type="NCBI Taxonomy" id="1458461"/>
    <lineage>
        <taxon>Bacteria</taxon>
        <taxon>Pseudomonadati</taxon>
        <taxon>Pseudomonadota</taxon>
        <taxon>Alphaproteobacteria</taxon>
        <taxon>Hyphomicrobiales</taxon>
        <taxon>Parvibaculaceae</taxon>
        <taxon>Candidatus Phaeomarinibacter</taxon>
    </lineage>
</organism>
<dbReference type="GO" id="GO:0046872">
    <property type="term" value="F:metal ion binding"/>
    <property type="evidence" value="ECO:0007669"/>
    <property type="project" value="UniProtKB-KW"/>
</dbReference>
<dbReference type="GO" id="GO:0016114">
    <property type="term" value="P:terpenoid biosynthetic process"/>
    <property type="evidence" value="ECO:0007669"/>
    <property type="project" value="UniProtKB-ARBA"/>
</dbReference>
<dbReference type="Proteomes" id="UP000032160">
    <property type="component" value="Chromosome I"/>
</dbReference>
<dbReference type="SFLD" id="SFLDG01017">
    <property type="entry name" value="Polyprenyl_Transferase_Like"/>
    <property type="match status" value="1"/>
</dbReference>
<gene>
    <name evidence="9" type="ORF">BN1012_Phect1200</name>
</gene>
<dbReference type="PANTHER" id="PTHR43281">
    <property type="entry name" value="FARNESYL DIPHOSPHATE SYNTHASE"/>
    <property type="match status" value="1"/>
</dbReference>
<dbReference type="KEGG" id="pect:BN1012_Phect1200"/>
<comment type="cofactor">
    <cofactor evidence="1">
        <name>Mg(2+)</name>
        <dbReference type="ChEBI" id="CHEBI:18420"/>
    </cofactor>
</comment>
<keyword evidence="4" id="KW-0479">Metal-binding</keyword>
<dbReference type="OrthoDB" id="9805316at2"/>
<evidence type="ECO:0000256" key="5">
    <source>
        <dbReference type="ARBA" id="ARBA00022842"/>
    </source>
</evidence>
<evidence type="ECO:0000256" key="6">
    <source>
        <dbReference type="ARBA" id="ARBA00023229"/>
    </source>
</evidence>
<keyword evidence="3 8" id="KW-0808">Transferase</keyword>
<dbReference type="CDD" id="cd00685">
    <property type="entry name" value="Trans_IPPS_HT"/>
    <property type="match status" value="1"/>
</dbReference>
<name>X5MES5_9HYPH</name>
<dbReference type="SFLD" id="SFLDS00005">
    <property type="entry name" value="Isoprenoid_Synthase_Type_I"/>
    <property type="match status" value="1"/>
</dbReference>
<dbReference type="PANTHER" id="PTHR43281:SF1">
    <property type="entry name" value="FARNESYL DIPHOSPHATE SYNTHASE"/>
    <property type="match status" value="1"/>
</dbReference>
<evidence type="ECO:0000313" key="9">
    <source>
        <dbReference type="EMBL" id="CDO59414.1"/>
    </source>
</evidence>
<dbReference type="PROSITE" id="PS00723">
    <property type="entry name" value="POLYPRENYL_SYNTHASE_1"/>
    <property type="match status" value="1"/>
</dbReference>
<dbReference type="Pfam" id="PF00348">
    <property type="entry name" value="polyprenyl_synt"/>
    <property type="match status" value="1"/>
</dbReference>
<dbReference type="FunFam" id="1.10.600.10:FF:000001">
    <property type="entry name" value="Geranylgeranyl diphosphate synthase"/>
    <property type="match status" value="1"/>
</dbReference>
<evidence type="ECO:0000256" key="2">
    <source>
        <dbReference type="ARBA" id="ARBA00006706"/>
    </source>
</evidence>
<keyword evidence="5" id="KW-0460">Magnesium</keyword>
<dbReference type="InterPro" id="IPR000092">
    <property type="entry name" value="Polyprenyl_synt"/>
</dbReference>
<keyword evidence="6" id="KW-0414">Isoprene biosynthesis</keyword>
<dbReference type="Gene3D" id="1.10.600.10">
    <property type="entry name" value="Farnesyl Diphosphate Synthase"/>
    <property type="match status" value="1"/>
</dbReference>
<protein>
    <recommendedName>
        <fullName evidence="7">Probable farnesyl diphosphate synthase</fullName>
    </recommendedName>
</protein>
<proteinExistence type="inferred from homology"/>
<dbReference type="InterPro" id="IPR033749">
    <property type="entry name" value="Polyprenyl_synt_CS"/>
</dbReference>
<dbReference type="AlphaFoldDB" id="X5MES5"/>
<keyword evidence="10" id="KW-1185">Reference proteome</keyword>
<sequence>MSIATSHLDLTDDAVTSSTSDEDATLALITALRDSVERRLSDLLPPEDRAPSQLHAAMRYSVLSPGKRLRPVITALVARQCGGNEAAALDAGCAVEMVHAASLVIDDLPAMDNAELRRGRATNHRVYGEATGILAAISVMNQAYGIIAGLDGMSAEHRTQLTTLFTQAIGPEGLAGGQEYDVNGAAGASPADIETVNRRKTGALFSLAAQAGALTGSHPDMDQQLTHLDDFGNHLGLAFQTLDDILDVEATSAAGTGKDKNQDGGKPTLARVEGLDAAHAAVRHHIEHALEAFEAGVGPAPGMRLLCSLVFDAALKA</sequence>
<dbReference type="SUPFAM" id="SSF48576">
    <property type="entry name" value="Terpenoid synthases"/>
    <property type="match status" value="1"/>
</dbReference>
<evidence type="ECO:0000313" key="10">
    <source>
        <dbReference type="Proteomes" id="UP000032160"/>
    </source>
</evidence>
<evidence type="ECO:0000256" key="7">
    <source>
        <dbReference type="ARBA" id="ARBA00069024"/>
    </source>
</evidence>
<dbReference type="STRING" id="1458461.BN1012_Phect1200"/>
<dbReference type="RefSeq" id="WP_052535379.1">
    <property type="nucleotide sequence ID" value="NZ_HG966617.1"/>
</dbReference>
<evidence type="ECO:0000256" key="4">
    <source>
        <dbReference type="ARBA" id="ARBA00022723"/>
    </source>
</evidence>
<evidence type="ECO:0000256" key="8">
    <source>
        <dbReference type="RuleBase" id="RU004466"/>
    </source>
</evidence>
<dbReference type="HOGENOM" id="CLU_014015_0_1_5"/>
<dbReference type="PATRIC" id="fig|1458461.3.peg.1199"/>
<accession>X5MES5</accession>
<dbReference type="EMBL" id="HG966617">
    <property type="protein sequence ID" value="CDO59414.1"/>
    <property type="molecule type" value="Genomic_DNA"/>
</dbReference>
<comment type="similarity">
    <text evidence="2 8">Belongs to the FPP/GGPP synthase family.</text>
</comment>
<dbReference type="GO" id="GO:0004659">
    <property type="term" value="F:prenyltransferase activity"/>
    <property type="evidence" value="ECO:0007669"/>
    <property type="project" value="InterPro"/>
</dbReference>
<reference evidence="9 10" key="1">
    <citation type="journal article" date="2014" name="Front. Genet.">
        <title>Genome and metabolic network of "Candidatus Phaeomarinobacter ectocarpi" Ec32, a new candidate genus of Alphaproteobacteria frequently associated with brown algae.</title>
        <authorList>
            <person name="Dittami S.M."/>
            <person name="Barbeyron T."/>
            <person name="Boyen C."/>
            <person name="Cambefort J."/>
            <person name="Collet G."/>
            <person name="Delage L."/>
            <person name="Gobet A."/>
            <person name="Groisillier A."/>
            <person name="Leblanc C."/>
            <person name="Michel G."/>
            <person name="Scornet D."/>
            <person name="Siegel A."/>
            <person name="Tapia J.E."/>
            <person name="Tonon T."/>
        </authorList>
    </citation>
    <scope>NUCLEOTIDE SEQUENCE [LARGE SCALE GENOMIC DNA]</scope>
    <source>
        <strain evidence="9 10">Ec32</strain>
    </source>
</reference>
<evidence type="ECO:0000256" key="1">
    <source>
        <dbReference type="ARBA" id="ARBA00001946"/>
    </source>
</evidence>
<dbReference type="InterPro" id="IPR008949">
    <property type="entry name" value="Isoprenoid_synthase_dom_sf"/>
</dbReference>
<evidence type="ECO:0000256" key="3">
    <source>
        <dbReference type="ARBA" id="ARBA00022679"/>
    </source>
</evidence>